<evidence type="ECO:0000256" key="3">
    <source>
        <dbReference type="ARBA" id="ARBA00023163"/>
    </source>
</evidence>
<dbReference type="GO" id="GO:0003677">
    <property type="term" value="F:DNA binding"/>
    <property type="evidence" value="ECO:0007669"/>
    <property type="project" value="UniProtKB-KW"/>
</dbReference>
<sequence>MESEQAILALAALAQSTRLEVFRLLAKHEPDGLAAGEIARVLAVPQNTMSSHLSILTRAGLVSSRRASRSIVYRADLARFQEVALFLIKDCCGGRPEVCAPLIADLTPCCPPQKGKSNAHTRV</sequence>
<dbReference type="InterPro" id="IPR001845">
    <property type="entry name" value="HTH_ArsR_DNA-bd_dom"/>
</dbReference>
<dbReference type="PATRIC" id="fig|1076.23.peg.5276"/>
<dbReference type="AlphaFoldDB" id="A0A0D7EDJ0"/>
<dbReference type="PANTHER" id="PTHR43132:SF2">
    <property type="entry name" value="ARSENICAL RESISTANCE OPERON REPRESSOR ARSR-RELATED"/>
    <property type="match status" value="1"/>
</dbReference>
<keyword evidence="2" id="KW-0238">DNA-binding</keyword>
<gene>
    <name evidence="5" type="ORF">OO17_22200</name>
</gene>
<dbReference type="InterPro" id="IPR051011">
    <property type="entry name" value="Metal_resp_trans_reg"/>
</dbReference>
<dbReference type="Proteomes" id="UP000032515">
    <property type="component" value="Unassembled WGS sequence"/>
</dbReference>
<evidence type="ECO:0000256" key="2">
    <source>
        <dbReference type="ARBA" id="ARBA00023125"/>
    </source>
</evidence>
<keyword evidence="3" id="KW-0804">Transcription</keyword>
<comment type="caution">
    <text evidence="5">The sequence shown here is derived from an EMBL/GenBank/DDBJ whole genome shotgun (WGS) entry which is preliminary data.</text>
</comment>
<dbReference type="NCBIfam" id="NF033788">
    <property type="entry name" value="HTH_metalloreg"/>
    <property type="match status" value="1"/>
</dbReference>
<evidence type="ECO:0000259" key="4">
    <source>
        <dbReference type="PROSITE" id="PS50987"/>
    </source>
</evidence>
<evidence type="ECO:0000313" key="5">
    <source>
        <dbReference type="EMBL" id="KIZ38899.1"/>
    </source>
</evidence>
<dbReference type="InterPro" id="IPR036388">
    <property type="entry name" value="WH-like_DNA-bd_sf"/>
</dbReference>
<evidence type="ECO:0000313" key="6">
    <source>
        <dbReference type="Proteomes" id="UP000032515"/>
    </source>
</evidence>
<dbReference type="Pfam" id="PF12840">
    <property type="entry name" value="HTH_20"/>
    <property type="match status" value="1"/>
</dbReference>
<dbReference type="OrthoDB" id="9804742at2"/>
<dbReference type="PROSITE" id="PS50987">
    <property type="entry name" value="HTH_ARSR_2"/>
    <property type="match status" value="1"/>
</dbReference>
<evidence type="ECO:0000256" key="1">
    <source>
        <dbReference type="ARBA" id="ARBA00023015"/>
    </source>
</evidence>
<keyword evidence="1" id="KW-0805">Transcription regulation</keyword>
<dbReference type="PANTHER" id="PTHR43132">
    <property type="entry name" value="ARSENICAL RESISTANCE OPERON REPRESSOR ARSR-RELATED"/>
    <property type="match status" value="1"/>
</dbReference>
<accession>A0A0D7EDJ0</accession>
<dbReference type="EMBL" id="JXXE01000485">
    <property type="protein sequence ID" value="KIZ38899.1"/>
    <property type="molecule type" value="Genomic_DNA"/>
</dbReference>
<name>A0A0D7EDJ0_RHOPL</name>
<dbReference type="GO" id="GO:0003700">
    <property type="term" value="F:DNA-binding transcription factor activity"/>
    <property type="evidence" value="ECO:0007669"/>
    <property type="project" value="InterPro"/>
</dbReference>
<dbReference type="RefSeq" id="WP_044415707.1">
    <property type="nucleotide sequence ID" value="NZ_JXXE01000485.1"/>
</dbReference>
<dbReference type="CDD" id="cd00090">
    <property type="entry name" value="HTH_ARSR"/>
    <property type="match status" value="1"/>
</dbReference>
<organism evidence="5 6">
    <name type="scientific">Rhodopseudomonas palustris</name>
    <dbReference type="NCBI Taxonomy" id="1076"/>
    <lineage>
        <taxon>Bacteria</taxon>
        <taxon>Pseudomonadati</taxon>
        <taxon>Pseudomonadota</taxon>
        <taxon>Alphaproteobacteria</taxon>
        <taxon>Hyphomicrobiales</taxon>
        <taxon>Nitrobacteraceae</taxon>
        <taxon>Rhodopseudomonas</taxon>
    </lineage>
</organism>
<dbReference type="SMART" id="SM00418">
    <property type="entry name" value="HTH_ARSR"/>
    <property type="match status" value="1"/>
</dbReference>
<dbReference type="SUPFAM" id="SSF46785">
    <property type="entry name" value="Winged helix' DNA-binding domain"/>
    <property type="match status" value="1"/>
</dbReference>
<feature type="domain" description="HTH arsR-type" evidence="4">
    <location>
        <begin position="1"/>
        <end position="95"/>
    </location>
</feature>
<dbReference type="PRINTS" id="PR00778">
    <property type="entry name" value="HTHARSR"/>
</dbReference>
<protein>
    <submittedName>
        <fullName evidence="5">ArsR family transcriptional regulator</fullName>
    </submittedName>
</protein>
<dbReference type="InterPro" id="IPR036390">
    <property type="entry name" value="WH_DNA-bd_sf"/>
</dbReference>
<dbReference type="Gene3D" id="1.10.10.10">
    <property type="entry name" value="Winged helix-like DNA-binding domain superfamily/Winged helix DNA-binding domain"/>
    <property type="match status" value="1"/>
</dbReference>
<reference evidence="5 6" key="1">
    <citation type="submission" date="2014-11" db="EMBL/GenBank/DDBJ databases">
        <title>Genomics and ecophysiology of heterotrophic nitrogen fixing bacteria isolated from estuarine surface water.</title>
        <authorList>
            <person name="Bentzon-Tilia M."/>
            <person name="Severin I."/>
            <person name="Hansen L.H."/>
            <person name="Riemann L."/>
        </authorList>
    </citation>
    <scope>NUCLEOTIDE SEQUENCE [LARGE SCALE GENOMIC DNA]</scope>
    <source>
        <strain evidence="5 6">BAL398</strain>
    </source>
</reference>
<dbReference type="InterPro" id="IPR011991">
    <property type="entry name" value="ArsR-like_HTH"/>
</dbReference>
<proteinExistence type="predicted"/>